<name>A0AAE3YNU8_9ACTN</name>
<dbReference type="Gene3D" id="3.60.15.10">
    <property type="entry name" value="Ribonuclease Z/Hydroxyacylglutathione hydrolase-like"/>
    <property type="match status" value="1"/>
</dbReference>
<keyword evidence="8" id="KW-1185">Reference proteome</keyword>
<dbReference type="AlphaFoldDB" id="A0AAE3YNU8"/>
<dbReference type="PANTHER" id="PTHR42978:SF7">
    <property type="entry name" value="METALLO-HYDROLASE RV2300C-RELATED"/>
    <property type="match status" value="1"/>
</dbReference>
<dbReference type="GO" id="GO:0046872">
    <property type="term" value="F:metal ion binding"/>
    <property type="evidence" value="ECO:0007669"/>
    <property type="project" value="UniProtKB-KW"/>
</dbReference>
<organism evidence="7 8">
    <name type="scientific">Catenuloplanes atrovinosus</name>
    <dbReference type="NCBI Taxonomy" id="137266"/>
    <lineage>
        <taxon>Bacteria</taxon>
        <taxon>Bacillati</taxon>
        <taxon>Actinomycetota</taxon>
        <taxon>Actinomycetes</taxon>
        <taxon>Micromonosporales</taxon>
        <taxon>Micromonosporaceae</taxon>
        <taxon>Catenuloplanes</taxon>
    </lineage>
</organism>
<evidence type="ECO:0000313" key="7">
    <source>
        <dbReference type="EMBL" id="MDR7275658.1"/>
    </source>
</evidence>
<sequence>MTNIIPIKTGTIRIRTKHRAADMGKPVWRRRLELLTDRDWTGPLPIYTYLIEHEEGLILLDCGETSRPGFFPWWHPFFRFGVDFNVEPGDEIGPQLRARGIDPSRDLKALVLSHLHHDHADGLEHFKGTEIVVSEENYQASKGLHGAIFGAIPSRWPSWFDPTRRAFDGPAVGGFPASIPLTADGTVFAVPTPGHMPGHVSVVVRDKDVTYFLAGDATYDQDLLQQRIIDGASGDVGASLKTTERILAFASTEPTVLLPAHDPAAEQRLEERRLLTPVPAGQG</sequence>
<keyword evidence="4 7" id="KW-0378">Hydrolase</keyword>
<dbReference type="CDD" id="cd07729">
    <property type="entry name" value="AHL_lactonase_MBL-fold"/>
    <property type="match status" value="1"/>
</dbReference>
<dbReference type="InterPro" id="IPR051013">
    <property type="entry name" value="MBL_superfamily_lactonases"/>
</dbReference>
<evidence type="ECO:0000256" key="5">
    <source>
        <dbReference type="ARBA" id="ARBA00022833"/>
    </source>
</evidence>
<dbReference type="Proteomes" id="UP001183643">
    <property type="component" value="Unassembled WGS sequence"/>
</dbReference>
<evidence type="ECO:0000259" key="6">
    <source>
        <dbReference type="SMART" id="SM00849"/>
    </source>
</evidence>
<protein>
    <submittedName>
        <fullName evidence="7">Glyoxylase-like metal-dependent hydrolase (Beta-lactamase superfamily II)</fullName>
    </submittedName>
</protein>
<reference evidence="7" key="1">
    <citation type="submission" date="2023-07" db="EMBL/GenBank/DDBJ databases">
        <title>Sequencing the genomes of 1000 actinobacteria strains.</title>
        <authorList>
            <person name="Klenk H.-P."/>
        </authorList>
    </citation>
    <scope>NUCLEOTIDE SEQUENCE</scope>
    <source>
        <strain evidence="7">DSM 44707</strain>
    </source>
</reference>
<comment type="similarity">
    <text evidence="2">Belongs to the metallo-beta-lactamase superfamily.</text>
</comment>
<evidence type="ECO:0000256" key="3">
    <source>
        <dbReference type="ARBA" id="ARBA00022723"/>
    </source>
</evidence>
<dbReference type="SMART" id="SM00849">
    <property type="entry name" value="Lactamase_B"/>
    <property type="match status" value="1"/>
</dbReference>
<evidence type="ECO:0000256" key="2">
    <source>
        <dbReference type="ARBA" id="ARBA00007749"/>
    </source>
</evidence>
<proteinExistence type="inferred from homology"/>
<dbReference type="PANTHER" id="PTHR42978">
    <property type="entry name" value="QUORUM-QUENCHING LACTONASE YTNP-RELATED-RELATED"/>
    <property type="match status" value="1"/>
</dbReference>
<evidence type="ECO:0000256" key="1">
    <source>
        <dbReference type="ARBA" id="ARBA00001947"/>
    </source>
</evidence>
<evidence type="ECO:0000313" key="8">
    <source>
        <dbReference type="Proteomes" id="UP001183643"/>
    </source>
</evidence>
<feature type="domain" description="Metallo-beta-lactamase" evidence="6">
    <location>
        <begin position="45"/>
        <end position="261"/>
    </location>
</feature>
<keyword evidence="5" id="KW-0862">Zinc</keyword>
<dbReference type="RefSeq" id="WP_310366890.1">
    <property type="nucleotide sequence ID" value="NZ_JAVDYB010000001.1"/>
</dbReference>
<keyword evidence="3" id="KW-0479">Metal-binding</keyword>
<evidence type="ECO:0000256" key="4">
    <source>
        <dbReference type="ARBA" id="ARBA00022801"/>
    </source>
</evidence>
<dbReference type="SUPFAM" id="SSF56281">
    <property type="entry name" value="Metallo-hydrolase/oxidoreductase"/>
    <property type="match status" value="1"/>
</dbReference>
<dbReference type="InterPro" id="IPR036866">
    <property type="entry name" value="RibonucZ/Hydroxyglut_hydro"/>
</dbReference>
<dbReference type="EMBL" id="JAVDYB010000001">
    <property type="protein sequence ID" value="MDR7275658.1"/>
    <property type="molecule type" value="Genomic_DNA"/>
</dbReference>
<gene>
    <name evidence="7" type="ORF">J2S41_002436</name>
</gene>
<accession>A0AAE3YNU8</accession>
<comment type="caution">
    <text evidence="7">The sequence shown here is derived from an EMBL/GenBank/DDBJ whole genome shotgun (WGS) entry which is preliminary data.</text>
</comment>
<dbReference type="GO" id="GO:0016787">
    <property type="term" value="F:hydrolase activity"/>
    <property type="evidence" value="ECO:0007669"/>
    <property type="project" value="UniProtKB-KW"/>
</dbReference>
<dbReference type="InterPro" id="IPR001279">
    <property type="entry name" value="Metallo-B-lactamas"/>
</dbReference>
<comment type="cofactor">
    <cofactor evidence="1">
        <name>Zn(2+)</name>
        <dbReference type="ChEBI" id="CHEBI:29105"/>
    </cofactor>
</comment>
<dbReference type="Pfam" id="PF00753">
    <property type="entry name" value="Lactamase_B"/>
    <property type="match status" value="1"/>
</dbReference>